<evidence type="ECO:0000313" key="5">
    <source>
        <dbReference type="RefSeq" id="XP_019703358.1"/>
    </source>
</evidence>
<dbReference type="AlphaFoldDB" id="A0A6I9QNA3"/>
<evidence type="ECO:0000313" key="2">
    <source>
        <dbReference type="Proteomes" id="UP000504607"/>
    </source>
</evidence>
<evidence type="ECO:0000313" key="4">
    <source>
        <dbReference type="RefSeq" id="XP_010911342.1"/>
    </source>
</evidence>
<name>A0A6I9QNA3_ELAGV</name>
<dbReference type="GO" id="GO:0006355">
    <property type="term" value="P:regulation of DNA-templated transcription"/>
    <property type="evidence" value="ECO:0007669"/>
    <property type="project" value="InterPro"/>
</dbReference>
<feature type="region of interest" description="Disordered" evidence="1">
    <location>
        <begin position="48"/>
        <end position="97"/>
    </location>
</feature>
<proteinExistence type="predicted"/>
<keyword evidence="2" id="KW-1185">Reference proteome</keyword>
<protein>
    <submittedName>
        <fullName evidence="3 4">Thioredoxin-like fold domain-containing protein MRL7L homolog, chloroplastic isoform X1</fullName>
    </submittedName>
</protein>
<dbReference type="PANTHER" id="PTHR34669:SF1">
    <property type="entry name" value="THIOREDOXIN-LIKE FOLD DOMAIN-CONTAINING PROTEIN MRL7L, CHLOROPLASTIC"/>
    <property type="match status" value="1"/>
</dbReference>
<dbReference type="RefSeq" id="XP_019703358.1">
    <property type="nucleotide sequence ID" value="XM_019847799.2"/>
</dbReference>
<organism evidence="2 3">
    <name type="scientific">Elaeis guineensis var. tenera</name>
    <name type="common">Oil palm</name>
    <dbReference type="NCBI Taxonomy" id="51953"/>
    <lineage>
        <taxon>Eukaryota</taxon>
        <taxon>Viridiplantae</taxon>
        <taxon>Streptophyta</taxon>
        <taxon>Embryophyta</taxon>
        <taxon>Tracheophyta</taxon>
        <taxon>Spermatophyta</taxon>
        <taxon>Magnoliopsida</taxon>
        <taxon>Liliopsida</taxon>
        <taxon>Arecaceae</taxon>
        <taxon>Arecoideae</taxon>
        <taxon>Cocoseae</taxon>
        <taxon>Elaeidinae</taxon>
        <taxon>Elaeis</taxon>
    </lineage>
</organism>
<dbReference type="OrthoDB" id="655699at2759"/>
<dbReference type="RefSeq" id="XP_010911342.1">
    <property type="nucleotide sequence ID" value="XM_010913040.3"/>
</dbReference>
<dbReference type="PANTHER" id="PTHR34669">
    <property type="entry name" value="THIOREDOXIN-LIKE FOLD DOMAIN-CONTAINING PROTEIN MRL7L, CHLOROPLASTIC"/>
    <property type="match status" value="1"/>
</dbReference>
<feature type="compositionally biased region" description="Acidic residues" evidence="1">
    <location>
        <begin position="75"/>
        <end position="87"/>
    </location>
</feature>
<dbReference type="GO" id="GO:0009658">
    <property type="term" value="P:chloroplast organization"/>
    <property type="evidence" value="ECO:0007669"/>
    <property type="project" value="InterPro"/>
</dbReference>
<reference evidence="3 4" key="1">
    <citation type="submission" date="2025-04" db="UniProtKB">
        <authorList>
            <consortium name="RefSeq"/>
        </authorList>
    </citation>
    <scope>IDENTIFICATION</scope>
</reference>
<dbReference type="GO" id="GO:0009570">
    <property type="term" value="C:chloroplast stroma"/>
    <property type="evidence" value="ECO:0007669"/>
    <property type="project" value="TreeGrafter"/>
</dbReference>
<dbReference type="RefSeq" id="XP_010911341.1">
    <property type="nucleotide sequence ID" value="XM_010913039.3"/>
</dbReference>
<evidence type="ECO:0000256" key="1">
    <source>
        <dbReference type="SAM" id="MobiDB-lite"/>
    </source>
</evidence>
<accession>A0A6I9QNA3</accession>
<sequence>MALQCPLLLNCSTPVPREETHPQVPLLSARFVPPHPKSYGSFKLSSTVAGGFVPRSPKPKVRASKAIDVVLGDGKDEEDPDSDEEEQNPGNDDGPFLMTEEERKEMRRRIREVLDNAPDVEEETEPVQRKIKMQKLLADYPLVVEEDDPAWPEDADGWGFNFDQFFNKITIKNARKDDDEDYDSDKEIVWQDDNYIRPIRDITAREWEDTVFKDFNPLIILVHHRYKEPEENERARNELERAVQMFWESGLPSPRCVAVDACAEHDLVDALQVSGFPEILFTHAGKILHRDKVVRTADEWSKVMAFFFYKAVRPSFLDKSVGQNREKIPTLK</sequence>
<dbReference type="InterPro" id="IPR044701">
    <property type="entry name" value="MRL7/MRL7L"/>
</dbReference>
<evidence type="ECO:0000313" key="3">
    <source>
        <dbReference type="RefSeq" id="XP_010911341.1"/>
    </source>
</evidence>
<gene>
    <name evidence="3 4 5" type="primary">LOC105037367</name>
</gene>
<dbReference type="Proteomes" id="UP000504607">
    <property type="component" value="Unplaced"/>
</dbReference>